<sequence length="409" mass="45630">MRLLYVFPEPFPLPRARSVQVLHALNALADLDQVDIDFVSRVRDQEDLTEHTVFALAQARARLNWHSVSARWRGISIAPVSSRFFHANLGRWLRQQPQPYDCILVRHLKSVGPLKRLLPDVPLIYEAHEIFALTAPTHRQLAIGELERSALSLSDGVIANSAATARAIETRYHYQNPLVVLHNGVNLPAAMPEKDWTGPLRVTYAGSFFGWKGVDDLWHCLLGLTPKQLDTLPRLKVKLVGGEHSQIKSLAQALHDVQVLTAGSGEAIAEKSGIAGYLPNGVHVTLLPRQPASIVYQILQDTHIAVLPNRPQIESQFTSPIKLFEYMAAGCTLLASDLPAIREVVDERCAAFFAAGSPQSLTLNLLRLLKNLPMARELAEHGWQRVQAYSWAARAQQQYDFFKQLGKQP</sequence>
<evidence type="ECO:0000313" key="4">
    <source>
        <dbReference type="Proteomes" id="UP000252357"/>
    </source>
</evidence>
<dbReference type="SUPFAM" id="SSF53756">
    <property type="entry name" value="UDP-Glycosyltransferase/glycogen phosphorylase"/>
    <property type="match status" value="1"/>
</dbReference>
<dbReference type="Gene3D" id="3.40.50.2000">
    <property type="entry name" value="Glycogen Phosphorylase B"/>
    <property type="match status" value="2"/>
</dbReference>
<evidence type="ECO:0000313" key="3">
    <source>
        <dbReference type="EMBL" id="RCS58302.1"/>
    </source>
</evidence>
<reference evidence="3 4" key="1">
    <citation type="journal article" date="2018" name="Int. J. Syst. Evol. Microbiol.">
        <title>Parvibium lacunae gen. nov., sp. nov., a new member of the family Alcaligenaceae isolated from a freshwater pond.</title>
        <authorList>
            <person name="Chen W.M."/>
            <person name="Xie P.B."/>
            <person name="Hsu M.Y."/>
            <person name="Sheu S.Y."/>
        </authorList>
    </citation>
    <scope>NUCLEOTIDE SEQUENCE [LARGE SCALE GENOMIC DNA]</scope>
    <source>
        <strain evidence="3 4">KMB9</strain>
    </source>
</reference>
<accession>A0A368L4E3</accession>
<dbReference type="EMBL" id="QPGB01000002">
    <property type="protein sequence ID" value="RCS58302.1"/>
    <property type="molecule type" value="Genomic_DNA"/>
</dbReference>
<dbReference type="Pfam" id="PF13692">
    <property type="entry name" value="Glyco_trans_1_4"/>
    <property type="match status" value="1"/>
</dbReference>
<dbReference type="InterPro" id="IPR028098">
    <property type="entry name" value="Glyco_trans_4-like_N"/>
</dbReference>
<evidence type="ECO:0000259" key="2">
    <source>
        <dbReference type="Pfam" id="PF13439"/>
    </source>
</evidence>
<proteinExistence type="predicted"/>
<dbReference type="OrthoDB" id="9815351at2"/>
<protein>
    <submittedName>
        <fullName evidence="3">Glycosyltransferase</fullName>
    </submittedName>
</protein>
<comment type="caution">
    <text evidence="3">The sequence shown here is derived from an EMBL/GenBank/DDBJ whole genome shotgun (WGS) entry which is preliminary data.</text>
</comment>
<dbReference type="AlphaFoldDB" id="A0A368L4E3"/>
<dbReference type="Proteomes" id="UP000252357">
    <property type="component" value="Unassembled WGS sequence"/>
</dbReference>
<dbReference type="RefSeq" id="WP_114402384.1">
    <property type="nucleotide sequence ID" value="NZ_QPGB01000002.1"/>
</dbReference>
<name>A0A368L4E3_9BURK</name>
<feature type="domain" description="Glycosyltransferase subfamily 4-like N-terminal" evidence="2">
    <location>
        <begin position="50"/>
        <end position="187"/>
    </location>
</feature>
<dbReference type="PANTHER" id="PTHR46401:SF2">
    <property type="entry name" value="GLYCOSYLTRANSFERASE WBBK-RELATED"/>
    <property type="match status" value="1"/>
</dbReference>
<dbReference type="PANTHER" id="PTHR46401">
    <property type="entry name" value="GLYCOSYLTRANSFERASE WBBK-RELATED"/>
    <property type="match status" value="1"/>
</dbReference>
<dbReference type="Pfam" id="PF13439">
    <property type="entry name" value="Glyco_transf_4"/>
    <property type="match status" value="1"/>
</dbReference>
<dbReference type="GO" id="GO:0009103">
    <property type="term" value="P:lipopolysaccharide biosynthetic process"/>
    <property type="evidence" value="ECO:0007669"/>
    <property type="project" value="TreeGrafter"/>
</dbReference>
<gene>
    <name evidence="3" type="ORF">DU000_05625</name>
</gene>
<keyword evidence="4" id="KW-1185">Reference proteome</keyword>
<keyword evidence="1 3" id="KW-0808">Transferase</keyword>
<organism evidence="3 4">
    <name type="scientific">Parvibium lacunae</name>
    <dbReference type="NCBI Taxonomy" id="1888893"/>
    <lineage>
        <taxon>Bacteria</taxon>
        <taxon>Pseudomonadati</taxon>
        <taxon>Pseudomonadota</taxon>
        <taxon>Betaproteobacteria</taxon>
        <taxon>Burkholderiales</taxon>
        <taxon>Alcaligenaceae</taxon>
        <taxon>Parvibium</taxon>
    </lineage>
</organism>
<dbReference type="CDD" id="cd03801">
    <property type="entry name" value="GT4_PimA-like"/>
    <property type="match status" value="1"/>
</dbReference>
<dbReference type="GO" id="GO:0016757">
    <property type="term" value="F:glycosyltransferase activity"/>
    <property type="evidence" value="ECO:0007669"/>
    <property type="project" value="TreeGrafter"/>
</dbReference>
<evidence type="ECO:0000256" key="1">
    <source>
        <dbReference type="ARBA" id="ARBA00022679"/>
    </source>
</evidence>